<keyword evidence="3" id="KW-1185">Reference proteome</keyword>
<dbReference type="GO" id="GO:0016747">
    <property type="term" value="F:acyltransferase activity, transferring groups other than amino-acyl groups"/>
    <property type="evidence" value="ECO:0007669"/>
    <property type="project" value="TreeGrafter"/>
</dbReference>
<name>A0A0C1FDH1_9SPHI</name>
<evidence type="ECO:0000313" key="3">
    <source>
        <dbReference type="Proteomes" id="UP000031246"/>
    </source>
</evidence>
<dbReference type="PANTHER" id="PTHR48098">
    <property type="entry name" value="ENTEROCHELIN ESTERASE-RELATED"/>
    <property type="match status" value="1"/>
</dbReference>
<feature type="chain" id="PRO_5002144856" evidence="1">
    <location>
        <begin position="21"/>
        <end position="272"/>
    </location>
</feature>
<dbReference type="InterPro" id="IPR029058">
    <property type="entry name" value="AB_hydrolase_fold"/>
</dbReference>
<organism evidence="2 3">
    <name type="scientific">Pedobacter kyungheensis</name>
    <dbReference type="NCBI Taxonomy" id="1069985"/>
    <lineage>
        <taxon>Bacteria</taxon>
        <taxon>Pseudomonadati</taxon>
        <taxon>Bacteroidota</taxon>
        <taxon>Sphingobacteriia</taxon>
        <taxon>Sphingobacteriales</taxon>
        <taxon>Sphingobacteriaceae</taxon>
        <taxon>Pedobacter</taxon>
    </lineage>
</organism>
<comment type="caution">
    <text evidence="2">The sequence shown here is derived from an EMBL/GenBank/DDBJ whole genome shotgun (WGS) entry which is preliminary data.</text>
</comment>
<dbReference type="InterPro" id="IPR000801">
    <property type="entry name" value="Esterase-like"/>
</dbReference>
<gene>
    <name evidence="2" type="ORF">OC25_23490</name>
</gene>
<dbReference type="RefSeq" id="WP_039481652.1">
    <property type="nucleotide sequence ID" value="NZ_JSYN01000035.1"/>
</dbReference>
<dbReference type="Pfam" id="PF00756">
    <property type="entry name" value="Esterase"/>
    <property type="match status" value="1"/>
</dbReference>
<accession>A0A0C1FDH1</accession>
<feature type="signal peptide" evidence="1">
    <location>
        <begin position="1"/>
        <end position="20"/>
    </location>
</feature>
<dbReference type="InterPro" id="IPR050583">
    <property type="entry name" value="Mycobacterial_A85_antigen"/>
</dbReference>
<dbReference type="PANTHER" id="PTHR48098:SF1">
    <property type="entry name" value="DIACYLGLYCEROL ACYLTRANSFERASE_MYCOLYLTRANSFERASE AG85A"/>
    <property type="match status" value="1"/>
</dbReference>
<evidence type="ECO:0000313" key="2">
    <source>
        <dbReference type="EMBL" id="KIA91097.1"/>
    </source>
</evidence>
<evidence type="ECO:0000256" key="1">
    <source>
        <dbReference type="SAM" id="SignalP"/>
    </source>
</evidence>
<protein>
    <submittedName>
        <fullName evidence="2">XynC protein</fullName>
    </submittedName>
</protein>
<dbReference type="Proteomes" id="UP000031246">
    <property type="component" value="Unassembled WGS sequence"/>
</dbReference>
<reference evidence="2 3" key="1">
    <citation type="submission" date="2014-10" db="EMBL/GenBank/DDBJ databases">
        <title>Pedobacter Kyungheensis.</title>
        <authorList>
            <person name="Anderson B.M."/>
            <person name="Newman J.D."/>
        </authorList>
    </citation>
    <scope>NUCLEOTIDE SEQUENCE [LARGE SCALE GENOMIC DNA]</scope>
    <source>
        <strain evidence="2 3">KACC 16221</strain>
    </source>
</reference>
<dbReference type="AlphaFoldDB" id="A0A0C1FDH1"/>
<proteinExistence type="predicted"/>
<dbReference type="Gene3D" id="3.40.50.1820">
    <property type="entry name" value="alpha/beta hydrolase"/>
    <property type="match status" value="1"/>
</dbReference>
<dbReference type="SUPFAM" id="SSF53474">
    <property type="entry name" value="alpha/beta-Hydrolases"/>
    <property type="match status" value="1"/>
</dbReference>
<dbReference type="OrthoDB" id="9803578at2"/>
<dbReference type="EMBL" id="JSYN01000035">
    <property type="protein sequence ID" value="KIA91097.1"/>
    <property type="molecule type" value="Genomic_DNA"/>
</dbReference>
<sequence>MKNSFLVAICLFLFTCAASAAEVDTAVTYSKSMKKNIKAVVIKPDSYKSGKSFPVVYLLHGAGGTYAEWVKKVPGIKNLADQYQFIIVCPDGNVTSWYFDSPIDPEWKYETYVATELVSYIDEHYKTIAEKKGRAITGLSMGGHGAFYLAIKHQDVYGAVGSMSGGVDIKPFPNGWNISKRLGKEDEFPERWKQNSVIDMIYLIKPGSLAIAFECGIDDFFYKANIRLHDELLYNNIPHDFTTRPGVHNWDYWANAIKFQSVFLSNYFNLKP</sequence>
<keyword evidence="1" id="KW-0732">Signal</keyword>